<reference evidence="2 3" key="1">
    <citation type="submission" date="2014-10" db="EMBL/GenBank/DDBJ databases">
        <title>Draft genome of the hookworm Ancylostoma caninum.</title>
        <authorList>
            <person name="Mitreva M."/>
        </authorList>
    </citation>
    <scope>NUCLEOTIDE SEQUENCE [LARGE SCALE GENOMIC DNA]</scope>
    <source>
        <strain evidence="2 3">Baltimore</strain>
    </source>
</reference>
<dbReference type="OrthoDB" id="10531756at2759"/>
<gene>
    <name evidence="2" type="ORF">ANCCAN_30317</name>
</gene>
<feature type="region of interest" description="Disordered" evidence="1">
    <location>
        <begin position="30"/>
        <end position="232"/>
    </location>
</feature>
<evidence type="ECO:0000256" key="1">
    <source>
        <dbReference type="SAM" id="MobiDB-lite"/>
    </source>
</evidence>
<keyword evidence="3" id="KW-1185">Reference proteome</keyword>
<feature type="compositionally biased region" description="Basic and acidic residues" evidence="1">
    <location>
        <begin position="61"/>
        <end position="91"/>
    </location>
</feature>
<evidence type="ECO:0000313" key="3">
    <source>
        <dbReference type="Proteomes" id="UP000252519"/>
    </source>
</evidence>
<name>A0A368EWB8_ANCCA</name>
<accession>A0A368EWB8</accession>
<protein>
    <submittedName>
        <fullName evidence="2">Uncharacterized protein</fullName>
    </submittedName>
</protein>
<sequence length="273" mass="30969">MKKGAASIYETAKGGLANLTDRFSKWLKKRSNDSKEAAGESTTPVANVRRKKSVGDDDVGDEHHEITLDFKRINDDDGEQQSKVRLAREARMIGFPSSPQLQTKGATSPKIPARPTPTQVTFDRPSVKLHGNDSPSVKLPEEVSSLPTNEDGDSGTGDMASEKTHPKTDYYRRRDPLTKKEYSVDKPIARDESGRPYRNRKHPRRKSHRKLSRRKFHRKEDPSTDTEEDDLEGGPLWGRNEFIIAIAILPIDFSPKIFFMRRLPPHYCLFSVE</sequence>
<dbReference type="EMBL" id="JOJR01024476">
    <property type="protein sequence ID" value="RCN23994.1"/>
    <property type="molecule type" value="Genomic_DNA"/>
</dbReference>
<dbReference type="Proteomes" id="UP000252519">
    <property type="component" value="Unassembled WGS sequence"/>
</dbReference>
<feature type="compositionally biased region" description="Polar residues" evidence="1">
    <location>
        <begin position="97"/>
        <end position="106"/>
    </location>
</feature>
<feature type="compositionally biased region" description="Basic residues" evidence="1">
    <location>
        <begin position="197"/>
        <end position="217"/>
    </location>
</feature>
<organism evidence="2 3">
    <name type="scientific">Ancylostoma caninum</name>
    <name type="common">Dog hookworm</name>
    <dbReference type="NCBI Taxonomy" id="29170"/>
    <lineage>
        <taxon>Eukaryota</taxon>
        <taxon>Metazoa</taxon>
        <taxon>Ecdysozoa</taxon>
        <taxon>Nematoda</taxon>
        <taxon>Chromadorea</taxon>
        <taxon>Rhabditida</taxon>
        <taxon>Rhabditina</taxon>
        <taxon>Rhabditomorpha</taxon>
        <taxon>Strongyloidea</taxon>
        <taxon>Ancylostomatidae</taxon>
        <taxon>Ancylostomatinae</taxon>
        <taxon>Ancylostoma</taxon>
    </lineage>
</organism>
<comment type="caution">
    <text evidence="2">The sequence shown here is derived from an EMBL/GenBank/DDBJ whole genome shotgun (WGS) entry which is preliminary data.</text>
</comment>
<dbReference type="AlphaFoldDB" id="A0A368EWB8"/>
<proteinExistence type="predicted"/>
<evidence type="ECO:0000313" key="2">
    <source>
        <dbReference type="EMBL" id="RCN23994.1"/>
    </source>
</evidence>
<feature type="compositionally biased region" description="Acidic residues" evidence="1">
    <location>
        <begin position="223"/>
        <end position="232"/>
    </location>
</feature>
<feature type="compositionally biased region" description="Basic and acidic residues" evidence="1">
    <location>
        <begin position="160"/>
        <end position="195"/>
    </location>
</feature>